<proteinExistence type="predicted"/>
<dbReference type="InterPro" id="IPR036964">
    <property type="entry name" value="RASGEF_cat_dom_sf"/>
</dbReference>
<reference evidence="1" key="1">
    <citation type="submission" date="2020-07" db="EMBL/GenBank/DDBJ databases">
        <title>A long reads based de novo assembly of the rainbow trout Arlee double haploid line genome.</title>
        <authorList>
            <person name="Gao G."/>
            <person name="Palti Y."/>
        </authorList>
    </citation>
    <scope>NUCLEOTIDE SEQUENCE [LARGE SCALE GENOMIC DNA]</scope>
</reference>
<reference evidence="1" key="2">
    <citation type="submission" date="2025-08" db="UniProtKB">
        <authorList>
            <consortium name="Ensembl"/>
        </authorList>
    </citation>
    <scope>IDENTIFICATION</scope>
</reference>
<evidence type="ECO:0000313" key="1">
    <source>
        <dbReference type="Ensembl" id="ENSOMYP00000056052.2"/>
    </source>
</evidence>
<dbReference type="Gene3D" id="1.10.840.10">
    <property type="entry name" value="Ras guanine-nucleotide exchange factors catalytic domain"/>
    <property type="match status" value="1"/>
</dbReference>
<evidence type="ECO:0000313" key="2">
    <source>
        <dbReference type="Proteomes" id="UP000694395"/>
    </source>
</evidence>
<dbReference type="Ensembl" id="ENSOMYT00000061019.2">
    <property type="protein sequence ID" value="ENSOMYP00000056052.2"/>
    <property type="gene ID" value="ENSOMYG00000025829.2"/>
</dbReference>
<keyword evidence="2" id="KW-1185">Reference proteome</keyword>
<dbReference type="GO" id="GO:0005085">
    <property type="term" value="F:guanyl-nucleotide exchange factor activity"/>
    <property type="evidence" value="ECO:0007669"/>
    <property type="project" value="InterPro"/>
</dbReference>
<organism evidence="1 2">
    <name type="scientific">Oncorhynchus mykiss</name>
    <name type="common">Rainbow trout</name>
    <name type="synonym">Salmo gairdneri</name>
    <dbReference type="NCBI Taxonomy" id="8022"/>
    <lineage>
        <taxon>Eukaryota</taxon>
        <taxon>Metazoa</taxon>
        <taxon>Chordata</taxon>
        <taxon>Craniata</taxon>
        <taxon>Vertebrata</taxon>
        <taxon>Euteleostomi</taxon>
        <taxon>Actinopterygii</taxon>
        <taxon>Neopterygii</taxon>
        <taxon>Teleostei</taxon>
        <taxon>Protacanthopterygii</taxon>
        <taxon>Salmoniformes</taxon>
        <taxon>Salmonidae</taxon>
        <taxon>Salmoninae</taxon>
        <taxon>Oncorhynchus</taxon>
    </lineage>
</organism>
<dbReference type="Proteomes" id="UP000694395">
    <property type="component" value="Chromosome 10"/>
</dbReference>
<dbReference type="SUPFAM" id="SSF48366">
    <property type="entry name" value="Ras GEF"/>
    <property type="match status" value="1"/>
</dbReference>
<dbReference type="GeneTree" id="ENSGT00940000160483"/>
<dbReference type="InterPro" id="IPR023578">
    <property type="entry name" value="Ras_GEF_dom_sf"/>
</dbReference>
<name>A0A8C7RSS6_ONCMY</name>
<reference evidence="1" key="3">
    <citation type="submission" date="2025-09" db="UniProtKB">
        <authorList>
            <consortium name="Ensembl"/>
        </authorList>
    </citation>
    <scope>IDENTIFICATION</scope>
</reference>
<protein>
    <submittedName>
        <fullName evidence="1">Uncharacterized protein</fullName>
    </submittedName>
</protein>
<dbReference type="AlphaFoldDB" id="A0A8C7RSS6"/>
<dbReference type="GO" id="GO:0007264">
    <property type="term" value="P:small GTPase-mediated signal transduction"/>
    <property type="evidence" value="ECO:0007669"/>
    <property type="project" value="InterPro"/>
</dbReference>
<sequence>MKFIELDQSATVDDLTDACIKAFGKDSLIASLLVYSVDLNPELAEQIRGLKEQLAYLCSFLILSRPSYEWRRQAQSDFKKRKTSLLFHHLDSSELAEHLTFMEHMSFCQIAFQDHHSFVMHDCTVDFITHFNSVSQGIHLMRAVVISHFIRVAQVSQSTSRSMRVNPQACESQPPCL</sequence>
<accession>A0A8C7RSS6</accession>